<dbReference type="EMBL" id="KK207847">
    <property type="protein sequence ID" value="EZF52502.1"/>
    <property type="molecule type" value="Genomic_DNA"/>
</dbReference>
<sequence>MPITLPSSRAEWLKHVDDHGVVFQPIHNLDSLKSGSKIGEHQFLALRVLWKRYKAGTFNYNNWDLSLEAAKLNLGGMSIWKEYYHTLQTTGLGDKPKFGRFDMLWSFQKQVARLPGDSQNDSDKIASPVSSRTRQAMASRQTLATNLPSSSSDPFSTPGRSIGQPQSYNFPSRLDAYPLASRSRPQTPTNRGMNMSVLDDDEEGSPMVIDDLSPAAAGEGYQFPPADDEQTVNTALILALNAVCLSQQSLVDFPWTLEQKAFVFKTPTRKLYEARTDGHLRFRTDKMDISLAILEVKAGVRDVALPHAQESAQMAAWINAEPDVVKQTGIRYR</sequence>
<reference evidence="2" key="1">
    <citation type="submission" date="2014-02" db="EMBL/GenBank/DDBJ databases">
        <title>The Genome Sequence of Trichophyton rubrum (morphotype fischeri) CBS 288.86.</title>
        <authorList>
            <consortium name="The Broad Institute Genomics Platform"/>
            <person name="Cuomo C.A."/>
            <person name="White T.C."/>
            <person name="Graser Y."/>
            <person name="Martinez-Rossi N."/>
            <person name="Heitman J."/>
            <person name="Young S.K."/>
            <person name="Zeng Q."/>
            <person name="Gargeya S."/>
            <person name="Abouelleil A."/>
            <person name="Alvarado L."/>
            <person name="Chapman S.B."/>
            <person name="Gainer-Dewar J."/>
            <person name="Goldberg J."/>
            <person name="Griggs A."/>
            <person name="Gujja S."/>
            <person name="Hansen M."/>
            <person name="Howarth C."/>
            <person name="Imamovic A."/>
            <person name="Larimer J."/>
            <person name="Martinez D."/>
            <person name="Murphy C."/>
            <person name="Pearson M.D."/>
            <person name="Persinoti G."/>
            <person name="Poon T."/>
            <person name="Priest M."/>
            <person name="Roberts A.D."/>
            <person name="Saif S."/>
            <person name="Shea T.D."/>
            <person name="Sykes S.N."/>
            <person name="Wortman J."/>
            <person name="Nusbaum C."/>
            <person name="Birren B."/>
        </authorList>
    </citation>
    <scope>NUCLEOTIDE SEQUENCE [LARGE SCALE GENOMIC DNA]</scope>
    <source>
        <strain evidence="2">CBS 288.86</strain>
    </source>
</reference>
<dbReference type="AlphaFoldDB" id="A0A022W2B7"/>
<accession>A0A022W2B7</accession>
<protein>
    <submittedName>
        <fullName evidence="2">Uncharacterized protein</fullName>
    </submittedName>
</protein>
<feature type="region of interest" description="Disordered" evidence="1">
    <location>
        <begin position="114"/>
        <end position="173"/>
    </location>
</feature>
<evidence type="ECO:0000256" key="1">
    <source>
        <dbReference type="SAM" id="MobiDB-lite"/>
    </source>
</evidence>
<dbReference type="HOGENOM" id="CLU_046151_0_0_1"/>
<gene>
    <name evidence="2" type="ORF">H103_04379</name>
</gene>
<proteinExistence type="predicted"/>
<evidence type="ECO:0000313" key="2">
    <source>
        <dbReference type="EMBL" id="EZF52502.1"/>
    </source>
</evidence>
<dbReference type="Proteomes" id="UP000023758">
    <property type="component" value="Unassembled WGS sequence"/>
</dbReference>
<organism evidence="2">
    <name type="scientific">Trichophyton rubrum CBS 288.86</name>
    <dbReference type="NCBI Taxonomy" id="1215330"/>
    <lineage>
        <taxon>Eukaryota</taxon>
        <taxon>Fungi</taxon>
        <taxon>Dikarya</taxon>
        <taxon>Ascomycota</taxon>
        <taxon>Pezizomycotina</taxon>
        <taxon>Eurotiomycetes</taxon>
        <taxon>Eurotiomycetidae</taxon>
        <taxon>Onygenales</taxon>
        <taxon>Arthrodermataceae</taxon>
        <taxon>Trichophyton</taxon>
    </lineage>
</organism>
<name>A0A022W2B7_TRIRU</name>
<dbReference type="OrthoDB" id="4168174at2759"/>
<feature type="compositionally biased region" description="Polar residues" evidence="1">
    <location>
        <begin position="128"/>
        <end position="170"/>
    </location>
</feature>